<accession>B7K7X1</accession>
<dbReference type="RefSeq" id="WP_015954768.1">
    <property type="nucleotide sequence ID" value="NC_011729.1"/>
</dbReference>
<dbReference type="OrthoDB" id="461706at2"/>
<evidence type="ECO:0000256" key="1">
    <source>
        <dbReference type="SAM" id="Phobius"/>
    </source>
</evidence>
<dbReference type="InterPro" id="IPR056635">
    <property type="entry name" value="DUF7733"/>
</dbReference>
<keyword evidence="1" id="KW-1133">Transmembrane helix</keyword>
<feature type="transmembrane region" description="Helical" evidence="1">
    <location>
        <begin position="15"/>
        <end position="32"/>
    </location>
</feature>
<evidence type="ECO:0000313" key="4">
    <source>
        <dbReference type="Proteomes" id="UP000002384"/>
    </source>
</evidence>
<dbReference type="PANTHER" id="PTHR33918">
    <property type="entry name" value="OS01G0704200 PROTEIN"/>
    <property type="match status" value="1"/>
</dbReference>
<feature type="transmembrane region" description="Helical" evidence="1">
    <location>
        <begin position="52"/>
        <end position="73"/>
    </location>
</feature>
<organism evidence="3 4">
    <name type="scientific">Gloeothece citriformis (strain PCC 7424)</name>
    <name type="common">Cyanothece sp. (strain PCC 7424)</name>
    <dbReference type="NCBI Taxonomy" id="65393"/>
    <lineage>
        <taxon>Bacteria</taxon>
        <taxon>Bacillati</taxon>
        <taxon>Cyanobacteriota</taxon>
        <taxon>Cyanophyceae</taxon>
        <taxon>Oscillatoriophycideae</taxon>
        <taxon>Chroococcales</taxon>
        <taxon>Aphanothecaceae</taxon>
        <taxon>Gloeothece</taxon>
        <taxon>Gloeothece citriformis</taxon>
    </lineage>
</organism>
<feature type="transmembrane region" description="Helical" evidence="1">
    <location>
        <begin position="137"/>
        <end position="157"/>
    </location>
</feature>
<dbReference type="Pfam" id="PF24867">
    <property type="entry name" value="DUF7733"/>
    <property type="match status" value="1"/>
</dbReference>
<keyword evidence="1" id="KW-0472">Membrane</keyword>
<dbReference type="EMBL" id="CP001291">
    <property type="protein sequence ID" value="ACK71167.1"/>
    <property type="molecule type" value="Genomic_DNA"/>
</dbReference>
<evidence type="ECO:0000259" key="2">
    <source>
        <dbReference type="Pfam" id="PF24867"/>
    </source>
</evidence>
<sequence>MSISNTLSYLFWENFLFFLGATGFIFIVDWAWKDLKPFELPKPLPDWFKYWFGTIQIIGLLLPIAALILWGLIWGYRSVIVVLVPYLIMLGLQIASEIYTLKQMQSVVWVMVPYVYLPYRFWQLYEGLKILPSDADLIWVRYLLIINLIVWIGNYLLDLSQLPNLFRWPSSSVK</sequence>
<dbReference type="AlphaFoldDB" id="B7K7X1"/>
<feature type="domain" description="DUF7733" evidence="2">
    <location>
        <begin position="26"/>
        <end position="154"/>
    </location>
</feature>
<keyword evidence="4" id="KW-1185">Reference proteome</keyword>
<dbReference type="Proteomes" id="UP000002384">
    <property type="component" value="Chromosome"/>
</dbReference>
<reference evidence="4" key="1">
    <citation type="journal article" date="2011" name="MBio">
        <title>Novel metabolic attributes of the genus Cyanothece, comprising a group of unicellular nitrogen-fixing Cyanobacteria.</title>
        <authorList>
            <person name="Bandyopadhyay A."/>
            <person name="Elvitigala T."/>
            <person name="Welsh E."/>
            <person name="Stockel J."/>
            <person name="Liberton M."/>
            <person name="Min H."/>
            <person name="Sherman L.A."/>
            <person name="Pakrasi H.B."/>
        </authorList>
    </citation>
    <scope>NUCLEOTIDE SEQUENCE [LARGE SCALE GENOMIC DNA]</scope>
    <source>
        <strain evidence="4">PCC 7424</strain>
    </source>
</reference>
<dbReference type="HOGENOM" id="CLU_1537550_0_0_3"/>
<evidence type="ECO:0000313" key="3">
    <source>
        <dbReference type="EMBL" id="ACK71167.1"/>
    </source>
</evidence>
<dbReference type="KEGG" id="cyc:PCC7424_2755"/>
<dbReference type="eggNOG" id="ENOG502ZSH7">
    <property type="taxonomic scope" value="Bacteria"/>
</dbReference>
<gene>
    <name evidence="3" type="ordered locus">PCC7424_2755</name>
</gene>
<feature type="transmembrane region" description="Helical" evidence="1">
    <location>
        <begin position="79"/>
        <end position="95"/>
    </location>
</feature>
<name>B7K7X1_GLOC7</name>
<keyword evidence="1" id="KW-0812">Transmembrane</keyword>
<proteinExistence type="predicted"/>
<dbReference type="STRING" id="65393.PCC7424_2755"/>
<protein>
    <recommendedName>
        <fullName evidence="2">DUF7733 domain-containing protein</fullName>
    </recommendedName>
</protein>